<dbReference type="InterPro" id="IPR050492">
    <property type="entry name" value="Bact_metal-bind_prot9"/>
</dbReference>
<evidence type="ECO:0000256" key="2">
    <source>
        <dbReference type="ARBA" id="ARBA00022448"/>
    </source>
</evidence>
<dbReference type="EMBL" id="BAAARW010000002">
    <property type="protein sequence ID" value="GAA2400826.1"/>
    <property type="molecule type" value="Genomic_DNA"/>
</dbReference>
<evidence type="ECO:0000256" key="1">
    <source>
        <dbReference type="ARBA" id="ARBA00004196"/>
    </source>
</evidence>
<organism evidence="6 7">
    <name type="scientific">Actinomadura vinacea</name>
    <dbReference type="NCBI Taxonomy" id="115336"/>
    <lineage>
        <taxon>Bacteria</taxon>
        <taxon>Bacillati</taxon>
        <taxon>Actinomycetota</taxon>
        <taxon>Actinomycetes</taxon>
        <taxon>Streptosporangiales</taxon>
        <taxon>Thermomonosporaceae</taxon>
        <taxon>Actinomadura</taxon>
    </lineage>
</organism>
<comment type="similarity">
    <text evidence="5">Belongs to the bacterial solute-binding protein 9 family.</text>
</comment>
<name>A0ABN3ICD3_9ACTN</name>
<gene>
    <name evidence="6" type="ORF">GCM10010191_05040</name>
</gene>
<comment type="caution">
    <text evidence="6">The sequence shown here is derived from an EMBL/GenBank/DDBJ whole genome shotgun (WGS) entry which is preliminary data.</text>
</comment>
<reference evidence="6 7" key="1">
    <citation type="journal article" date="2019" name="Int. J. Syst. Evol. Microbiol.">
        <title>The Global Catalogue of Microorganisms (GCM) 10K type strain sequencing project: providing services to taxonomists for standard genome sequencing and annotation.</title>
        <authorList>
            <consortium name="The Broad Institute Genomics Platform"/>
            <consortium name="The Broad Institute Genome Sequencing Center for Infectious Disease"/>
            <person name="Wu L."/>
            <person name="Ma J."/>
        </authorList>
    </citation>
    <scope>NUCLEOTIDE SEQUENCE [LARGE SCALE GENOMIC DNA]</scope>
    <source>
        <strain evidence="6 7">JCM 3325</strain>
    </source>
</reference>
<dbReference type="PANTHER" id="PTHR42953:SF1">
    <property type="entry name" value="METAL-BINDING PROTEIN HI_0362-RELATED"/>
    <property type="match status" value="1"/>
</dbReference>
<keyword evidence="3" id="KW-0479">Metal-binding</keyword>
<keyword evidence="4" id="KW-0732">Signal</keyword>
<dbReference type="InterPro" id="IPR006128">
    <property type="entry name" value="Lipoprotein_PsaA-like"/>
</dbReference>
<comment type="subcellular location">
    <subcellularLocation>
        <location evidence="1">Cell envelope</location>
    </subcellularLocation>
</comment>
<dbReference type="InterPro" id="IPR006129">
    <property type="entry name" value="AdhesinB"/>
</dbReference>
<accession>A0ABN3ICD3</accession>
<evidence type="ECO:0000256" key="4">
    <source>
        <dbReference type="ARBA" id="ARBA00022729"/>
    </source>
</evidence>
<sequence>MGTVFILTSDLRGDTVRIRALGPALPVMAALLVAATACGGSSATGGAGGTGGKKLKVVATTTQVADFARNIGGDKVTVTQILKPNVDPHDYEPSPADIQAIANADLVVKSGVGVEKWLDQTIKSAGFDGTVVDTSKGVAIRKGNGEEEEAAGDPHIWHNPKNAEIMSRDIAAAFEAKDPADKAAFEANLKSYTGKLEQLDAWIAGQINSLPPARRKLVTNHDAFGYYIDRYQLTFVGSIIPSFDTSAELSGKQLNSLVAKIKATGVKAIFSESSLPPKTAEAIGRQAGVKVEAGEDSLYGDTLGPAGSAGATYLEMERHNTTTIVTALKG</sequence>
<protein>
    <submittedName>
        <fullName evidence="6">Metal ABC transporter substrate-binding protein</fullName>
    </submittedName>
</protein>
<evidence type="ECO:0000313" key="6">
    <source>
        <dbReference type="EMBL" id="GAA2400826.1"/>
    </source>
</evidence>
<dbReference type="Proteomes" id="UP001501231">
    <property type="component" value="Unassembled WGS sequence"/>
</dbReference>
<dbReference type="InterPro" id="IPR006127">
    <property type="entry name" value="ZnuA-like"/>
</dbReference>
<dbReference type="Gene3D" id="3.40.50.1980">
    <property type="entry name" value="Nitrogenase molybdenum iron protein domain"/>
    <property type="match status" value="2"/>
</dbReference>
<evidence type="ECO:0000256" key="3">
    <source>
        <dbReference type="ARBA" id="ARBA00022723"/>
    </source>
</evidence>
<evidence type="ECO:0000256" key="5">
    <source>
        <dbReference type="RuleBase" id="RU003512"/>
    </source>
</evidence>
<dbReference type="SUPFAM" id="SSF53807">
    <property type="entry name" value="Helical backbone' metal receptor"/>
    <property type="match status" value="1"/>
</dbReference>
<proteinExistence type="inferred from homology"/>
<evidence type="ECO:0000313" key="7">
    <source>
        <dbReference type="Proteomes" id="UP001501231"/>
    </source>
</evidence>
<dbReference type="PRINTS" id="PR00691">
    <property type="entry name" value="ADHESINB"/>
</dbReference>
<keyword evidence="2 5" id="KW-0813">Transport</keyword>
<dbReference type="PANTHER" id="PTHR42953">
    <property type="entry name" value="HIGH-AFFINITY ZINC UPTAKE SYSTEM PROTEIN ZNUA-RELATED"/>
    <property type="match status" value="1"/>
</dbReference>
<dbReference type="PRINTS" id="PR00690">
    <property type="entry name" value="ADHESNFAMILY"/>
</dbReference>
<keyword evidence="7" id="KW-1185">Reference proteome</keyword>
<dbReference type="Pfam" id="PF01297">
    <property type="entry name" value="ZnuA"/>
    <property type="match status" value="1"/>
</dbReference>